<evidence type="ECO:0000313" key="5">
    <source>
        <dbReference type="Proteomes" id="UP000281468"/>
    </source>
</evidence>
<feature type="compositionally biased region" description="Polar residues" evidence="1">
    <location>
        <begin position="439"/>
        <end position="449"/>
    </location>
</feature>
<reference evidence="4 5" key="1">
    <citation type="journal article" date="2018" name="BMC Genomics">
        <title>Genomic evidence for intraspecific hybridization in a clonal and extremely halotolerant yeast.</title>
        <authorList>
            <person name="Gostincar C."/>
            <person name="Stajich J.E."/>
            <person name="Zupancic J."/>
            <person name="Zalar P."/>
            <person name="Gunde-Cimerman N."/>
        </authorList>
    </citation>
    <scope>NUCLEOTIDE SEQUENCE [LARGE SCALE GENOMIC DNA]</scope>
    <source>
        <strain evidence="4 5">EXF-171</strain>
    </source>
</reference>
<name>A0A3M7EE36_HORWE</name>
<feature type="compositionally biased region" description="Basic residues" evidence="1">
    <location>
        <begin position="452"/>
        <end position="475"/>
    </location>
</feature>
<proteinExistence type="predicted"/>
<sequence length="509" mass="55990">MPSTIGAALGKAGLTCSIAIGLYATLLGILLHPSAQRFALYAHKINTLFLGDNLSDPEQFGFSKNQVTPFNLPTPDGETLYAWHILPLDVYTRNERSIQEEIRRRDGPVDDFTKTNPFHLLTTNDPHPARVIINFHGNAGHVAQGWRTDNYRLFASLPNTHILTVDYRGFGHSTGSPTEQGLVIDGIALVEWVLNVAKIPPERIVIVGQSLGTAVASAVGLAFLDPANRDGLVPWSPGMTLQTRESPEAEDFPPDMVSVTMQQKRDPTSFAGIILIAPFSSLPSLLLTYRIGGFIPLLLPLRPFPYLGNLLTSQVLDSWRSADRLAAYHRRLRSLSHSASSSSSMEEGMGSGSLQLLHAVNDADIPYHETEKICQRMFRDDGPDAAGEGERQQHHSQLIKCLDEDGKGLARVVEVPERDDRSSRVRIEIVQYGGESDLIFNSPNPSPSYNAKARHEKGSKRKRKGGKKGKGRKKTGSLTRKLPLNTGHNRIVTYSPVAAAVLRAFENLF</sequence>
<dbReference type="AlphaFoldDB" id="A0A3M7EE36"/>
<gene>
    <name evidence="4" type="ORF">D0862_14048</name>
</gene>
<evidence type="ECO:0000259" key="3">
    <source>
        <dbReference type="Pfam" id="PF12697"/>
    </source>
</evidence>
<evidence type="ECO:0000256" key="2">
    <source>
        <dbReference type="SAM" id="Phobius"/>
    </source>
</evidence>
<dbReference type="InterPro" id="IPR029058">
    <property type="entry name" value="AB_hydrolase_fold"/>
</dbReference>
<dbReference type="Pfam" id="PF12697">
    <property type="entry name" value="Abhydrolase_6"/>
    <property type="match status" value="1"/>
</dbReference>
<keyword evidence="2" id="KW-0472">Membrane</keyword>
<dbReference type="EMBL" id="QWIQ01000861">
    <property type="protein sequence ID" value="RMY74821.1"/>
    <property type="molecule type" value="Genomic_DNA"/>
</dbReference>
<comment type="caution">
    <text evidence="4">The sequence shown here is derived from an EMBL/GenBank/DDBJ whole genome shotgun (WGS) entry which is preliminary data.</text>
</comment>
<feature type="domain" description="AB hydrolase-1" evidence="3">
    <location>
        <begin position="136"/>
        <end position="325"/>
    </location>
</feature>
<keyword evidence="2" id="KW-1133">Transmembrane helix</keyword>
<evidence type="ECO:0000256" key="1">
    <source>
        <dbReference type="SAM" id="MobiDB-lite"/>
    </source>
</evidence>
<dbReference type="InterPro" id="IPR000073">
    <property type="entry name" value="AB_hydrolase_1"/>
</dbReference>
<keyword evidence="2" id="KW-0812">Transmembrane</keyword>
<dbReference type="SUPFAM" id="SSF53474">
    <property type="entry name" value="alpha/beta-Hydrolases"/>
    <property type="match status" value="1"/>
</dbReference>
<accession>A0A3M7EE36</accession>
<dbReference type="Proteomes" id="UP000281468">
    <property type="component" value="Unassembled WGS sequence"/>
</dbReference>
<feature type="region of interest" description="Disordered" evidence="1">
    <location>
        <begin position="436"/>
        <end position="484"/>
    </location>
</feature>
<dbReference type="VEuPathDB" id="FungiDB:BTJ68_12623"/>
<organism evidence="4 5">
    <name type="scientific">Hortaea werneckii</name>
    <name type="common">Black yeast</name>
    <name type="synonym">Cladosporium werneckii</name>
    <dbReference type="NCBI Taxonomy" id="91943"/>
    <lineage>
        <taxon>Eukaryota</taxon>
        <taxon>Fungi</taxon>
        <taxon>Dikarya</taxon>
        <taxon>Ascomycota</taxon>
        <taxon>Pezizomycotina</taxon>
        <taxon>Dothideomycetes</taxon>
        <taxon>Dothideomycetidae</taxon>
        <taxon>Mycosphaerellales</taxon>
        <taxon>Teratosphaeriaceae</taxon>
        <taxon>Hortaea</taxon>
    </lineage>
</organism>
<feature type="transmembrane region" description="Helical" evidence="2">
    <location>
        <begin position="12"/>
        <end position="31"/>
    </location>
</feature>
<dbReference type="PANTHER" id="PTHR12277:SF81">
    <property type="entry name" value="PROTEIN ABHD13"/>
    <property type="match status" value="1"/>
</dbReference>
<dbReference type="PANTHER" id="PTHR12277">
    <property type="entry name" value="ALPHA/BETA HYDROLASE DOMAIN-CONTAINING PROTEIN"/>
    <property type="match status" value="1"/>
</dbReference>
<evidence type="ECO:0000313" key="4">
    <source>
        <dbReference type="EMBL" id="RMY74821.1"/>
    </source>
</evidence>
<protein>
    <recommendedName>
        <fullName evidence="3">AB hydrolase-1 domain-containing protein</fullName>
    </recommendedName>
</protein>
<dbReference type="Gene3D" id="3.40.50.1820">
    <property type="entry name" value="alpha/beta hydrolase"/>
    <property type="match status" value="1"/>
</dbReference>